<comment type="caution">
    <text evidence="8">The sequence shown here is derived from an EMBL/GenBank/DDBJ whole genome shotgun (WGS) entry which is preliminary data.</text>
</comment>
<name>A0A420WEU2_9PROT</name>
<dbReference type="InterPro" id="IPR036612">
    <property type="entry name" value="KH_dom_type_1_sf"/>
</dbReference>
<accession>A0A420WEU2</accession>
<organism evidence="8 9">
    <name type="scientific">Litorimonas taeanensis</name>
    <dbReference type="NCBI Taxonomy" id="568099"/>
    <lineage>
        <taxon>Bacteria</taxon>
        <taxon>Pseudomonadati</taxon>
        <taxon>Pseudomonadota</taxon>
        <taxon>Alphaproteobacteria</taxon>
        <taxon>Maricaulales</taxon>
        <taxon>Robiginitomaculaceae</taxon>
    </lineage>
</organism>
<protein>
    <recommendedName>
        <fullName evidence="6">PhoH-like protein</fullName>
    </recommendedName>
</protein>
<evidence type="ECO:0000256" key="4">
    <source>
        <dbReference type="ARBA" id="ARBA00022741"/>
    </source>
</evidence>
<dbReference type="EMBL" id="RBII01000002">
    <property type="protein sequence ID" value="RKQ69498.1"/>
    <property type="molecule type" value="Genomic_DNA"/>
</dbReference>
<comment type="similarity">
    <text evidence="2">Belongs to the PhoH family.</text>
</comment>
<sequence length="315" mass="34411">MSKQTEILEFNDADLVRRLCGPNHANLALIEEAFGVYIEAPGTAVHINGDTPSRARSGELIKEIYQRLERGWPCGPSDIRALIRAMGKGKVKAASVEAIIPFPRRSPIVPKTPRQEKFIHAMRDDTIIFGVGPAGTGKTFLATAYGASLLARGEVARFIACRPAVEAGERLGFLPGDLNEKVDPYMQPIWDALHMVLGRDEVDRRKAAGDIEVAPLAFMRGRTLSDAFVVIDEAQNATIPQMKMVLTRLGERAKYAVTGDPSQSDLPYNQTSGLAHALSILDDIKGISQVKFLASDVVRHPLVGKIVNAYEKAEK</sequence>
<proteinExistence type="inferred from homology"/>
<evidence type="ECO:0000259" key="7">
    <source>
        <dbReference type="Pfam" id="PF02562"/>
    </source>
</evidence>
<dbReference type="OrthoDB" id="9805148at2"/>
<reference evidence="8 9" key="1">
    <citation type="submission" date="2018-10" db="EMBL/GenBank/DDBJ databases">
        <title>Genomic Encyclopedia of Type Strains, Phase IV (KMG-IV): sequencing the most valuable type-strain genomes for metagenomic binning, comparative biology and taxonomic classification.</title>
        <authorList>
            <person name="Goeker M."/>
        </authorList>
    </citation>
    <scope>NUCLEOTIDE SEQUENCE [LARGE SCALE GENOMIC DNA]</scope>
    <source>
        <strain evidence="8 9">DSM 22008</strain>
    </source>
</reference>
<keyword evidence="9" id="KW-1185">Reference proteome</keyword>
<evidence type="ECO:0000256" key="6">
    <source>
        <dbReference type="ARBA" id="ARBA00039970"/>
    </source>
</evidence>
<dbReference type="SUPFAM" id="SSF52540">
    <property type="entry name" value="P-loop containing nucleoside triphosphate hydrolases"/>
    <property type="match status" value="1"/>
</dbReference>
<evidence type="ECO:0000256" key="5">
    <source>
        <dbReference type="ARBA" id="ARBA00022840"/>
    </source>
</evidence>
<dbReference type="InterPro" id="IPR027417">
    <property type="entry name" value="P-loop_NTPase"/>
</dbReference>
<keyword evidence="3" id="KW-0963">Cytoplasm</keyword>
<dbReference type="InParanoid" id="A0A420WEU2"/>
<evidence type="ECO:0000256" key="2">
    <source>
        <dbReference type="ARBA" id="ARBA00010393"/>
    </source>
</evidence>
<dbReference type="GO" id="GO:0005524">
    <property type="term" value="F:ATP binding"/>
    <property type="evidence" value="ECO:0007669"/>
    <property type="project" value="UniProtKB-KW"/>
</dbReference>
<keyword evidence="5" id="KW-0067">ATP-binding</keyword>
<evidence type="ECO:0000256" key="3">
    <source>
        <dbReference type="ARBA" id="ARBA00022490"/>
    </source>
</evidence>
<feature type="domain" description="PhoH-like protein" evidence="7">
    <location>
        <begin position="108"/>
        <end position="311"/>
    </location>
</feature>
<dbReference type="AlphaFoldDB" id="A0A420WEU2"/>
<dbReference type="Gene3D" id="3.40.50.300">
    <property type="entry name" value="P-loop containing nucleotide triphosphate hydrolases"/>
    <property type="match status" value="1"/>
</dbReference>
<dbReference type="FunCoup" id="A0A420WEU2">
    <property type="interactions" value="445"/>
</dbReference>
<dbReference type="SUPFAM" id="SSF54791">
    <property type="entry name" value="Eukaryotic type KH-domain (KH-domain type I)"/>
    <property type="match status" value="1"/>
</dbReference>
<evidence type="ECO:0000313" key="9">
    <source>
        <dbReference type="Proteomes" id="UP000282211"/>
    </source>
</evidence>
<dbReference type="FunFam" id="3.40.50.300:FF:000013">
    <property type="entry name" value="PhoH family ATPase"/>
    <property type="match status" value="1"/>
</dbReference>
<evidence type="ECO:0000256" key="1">
    <source>
        <dbReference type="ARBA" id="ARBA00004496"/>
    </source>
</evidence>
<dbReference type="InterPro" id="IPR003714">
    <property type="entry name" value="PhoH"/>
</dbReference>
<dbReference type="GO" id="GO:0005829">
    <property type="term" value="C:cytosol"/>
    <property type="evidence" value="ECO:0007669"/>
    <property type="project" value="TreeGrafter"/>
</dbReference>
<comment type="subcellular location">
    <subcellularLocation>
        <location evidence="1">Cytoplasm</location>
    </subcellularLocation>
</comment>
<evidence type="ECO:0000313" key="8">
    <source>
        <dbReference type="EMBL" id="RKQ69498.1"/>
    </source>
</evidence>
<dbReference type="Proteomes" id="UP000282211">
    <property type="component" value="Unassembled WGS sequence"/>
</dbReference>
<dbReference type="Pfam" id="PF02562">
    <property type="entry name" value="PhoH"/>
    <property type="match status" value="1"/>
</dbReference>
<dbReference type="PANTHER" id="PTHR30473">
    <property type="entry name" value="PROTEIN PHOH"/>
    <property type="match status" value="1"/>
</dbReference>
<dbReference type="PANTHER" id="PTHR30473:SF1">
    <property type="entry name" value="PHOH-LIKE PROTEIN"/>
    <property type="match status" value="1"/>
</dbReference>
<dbReference type="InterPro" id="IPR051451">
    <property type="entry name" value="PhoH2-like"/>
</dbReference>
<keyword evidence="4" id="KW-0547">Nucleotide-binding</keyword>
<dbReference type="RefSeq" id="WP_121102270.1">
    <property type="nucleotide sequence ID" value="NZ_RBII01000002.1"/>
</dbReference>
<dbReference type="GO" id="GO:0003723">
    <property type="term" value="F:RNA binding"/>
    <property type="evidence" value="ECO:0007669"/>
    <property type="project" value="InterPro"/>
</dbReference>
<gene>
    <name evidence="8" type="ORF">DES40_2299</name>
</gene>